<comment type="pathway">
    <text evidence="4">Amine and polyamine biosynthesis; spermidine biosynthesis; spermidine from putrescine: step 1/1.</text>
</comment>
<dbReference type="PANTHER" id="PTHR11558:SF11">
    <property type="entry name" value="SPERMIDINE SYNTHASE"/>
    <property type="match status" value="1"/>
</dbReference>
<dbReference type="Proteomes" id="UP000030392">
    <property type="component" value="Unassembled WGS sequence"/>
</dbReference>
<dbReference type="RefSeq" id="WP_036905924.1">
    <property type="nucleotide sequence ID" value="NZ_CP138967.1"/>
</dbReference>
<feature type="binding site" evidence="4">
    <location>
        <begin position="143"/>
        <end position="144"/>
    </location>
    <ligand>
        <name>S-methyl-5'-thioadenosine</name>
        <dbReference type="ChEBI" id="CHEBI:17509"/>
    </ligand>
</feature>
<comment type="caution">
    <text evidence="7">The sequence shown here is derived from an EMBL/GenBank/DDBJ whole genome shotgun (WGS) entry which is preliminary data.</text>
</comment>
<evidence type="ECO:0000256" key="3">
    <source>
        <dbReference type="ARBA" id="ARBA00023115"/>
    </source>
</evidence>
<dbReference type="InterPro" id="IPR030373">
    <property type="entry name" value="PABS_CS"/>
</dbReference>
<evidence type="ECO:0000313" key="8">
    <source>
        <dbReference type="Proteomes" id="UP000030392"/>
    </source>
</evidence>
<gene>
    <name evidence="4" type="primary">speE</name>
    <name evidence="7" type="ORF">EV03_1076</name>
</gene>
<dbReference type="UniPathway" id="UPA00248">
    <property type="reaction ID" value="UER00314"/>
</dbReference>
<evidence type="ECO:0000259" key="6">
    <source>
        <dbReference type="PROSITE" id="PS51006"/>
    </source>
</evidence>
<keyword evidence="3 4" id="KW-0620">Polyamine biosynthesis</keyword>
<keyword evidence="4" id="KW-0745">Spermidine biosynthesis</keyword>
<dbReference type="InterPro" id="IPR035246">
    <property type="entry name" value="Spermidine_synt_N"/>
</dbReference>
<evidence type="ECO:0000256" key="4">
    <source>
        <dbReference type="HAMAP-Rule" id="MF_00198"/>
    </source>
</evidence>
<protein>
    <recommendedName>
        <fullName evidence="4">Polyamine aminopropyltransferase</fullName>
    </recommendedName>
    <alternativeName>
        <fullName evidence="4">Putrescine aminopropyltransferase</fullName>
        <shortName evidence="4">PAPT</shortName>
    </alternativeName>
    <alternativeName>
        <fullName evidence="4">Spermidine synthase</fullName>
        <shortName evidence="4">SPDS</shortName>
        <shortName evidence="4">SPDSY</shortName>
        <ecNumber evidence="4">2.5.1.16</ecNumber>
    </alternativeName>
</protein>
<comment type="similarity">
    <text evidence="1 4">Belongs to the spermidine/spermine synthase family.</text>
</comment>
<feature type="active site" description="Proton acceptor" evidence="4 5">
    <location>
        <position position="162"/>
    </location>
</feature>
<dbReference type="InterPro" id="IPR037163">
    <property type="entry name" value="Spermidine_synt_N_sf"/>
</dbReference>
<dbReference type="Gene3D" id="3.40.50.150">
    <property type="entry name" value="Vaccinia Virus protein VP39"/>
    <property type="match status" value="1"/>
</dbReference>
<dbReference type="AlphaFoldDB" id="A0A0A2C6T1"/>
<feature type="binding site" evidence="4">
    <location>
        <position position="91"/>
    </location>
    <ligand>
        <name>spermidine</name>
        <dbReference type="ChEBI" id="CHEBI:57834"/>
    </ligand>
</feature>
<feature type="binding site" evidence="4">
    <location>
        <position position="111"/>
    </location>
    <ligand>
        <name>S-methyl-5'-thioadenosine</name>
        <dbReference type="ChEBI" id="CHEBI:17509"/>
    </ligand>
</feature>
<dbReference type="NCBIfam" id="NF002010">
    <property type="entry name" value="PRK00811.1"/>
    <property type="match status" value="1"/>
</dbReference>
<dbReference type="Pfam" id="PF01564">
    <property type="entry name" value="Spermine_synth"/>
    <property type="match status" value="1"/>
</dbReference>
<feature type="binding site" evidence="4">
    <location>
        <position position="169"/>
    </location>
    <ligand>
        <name>S-methyl-5'-thioadenosine</name>
        <dbReference type="ChEBI" id="CHEBI:17509"/>
    </ligand>
</feature>
<feature type="binding site" evidence="4">
    <location>
        <position position="36"/>
    </location>
    <ligand>
        <name>S-methyl-5'-thioadenosine</name>
        <dbReference type="ChEBI" id="CHEBI:17509"/>
    </ligand>
</feature>
<comment type="subunit">
    <text evidence="4">Homodimer or homotetramer.</text>
</comment>
<sequence>MNYKLKTRSEWLDEYHQGVRYGLQGKLILEESSPFQKITIYESKRYGKALLLDDCWMTAEKSEKCYHECLIHPALCCSTQIENILIIGGGDGGSARECLKYKEVKSIDLVEIDLRVIELSQKYLPTIGGDAWSDSRLNLQIKNGIDWVKHTQENSYDVIIIDGADPIGPSKELFSNSFLKDCKRILKQGGVLATQSESPESFQKIHINIVKVLREIFDYADPMYGSVSIYPSGLWSWTFASMEQQRYMHPKKSRVKEISENCQIWSTRWQQGAFNSIPAFIERELAKK</sequence>
<dbReference type="GO" id="GO:0008295">
    <property type="term" value="P:spermidine biosynthetic process"/>
    <property type="evidence" value="ECO:0007669"/>
    <property type="project" value="UniProtKB-UniRule"/>
</dbReference>
<feature type="domain" description="PABS" evidence="6">
    <location>
        <begin position="9"/>
        <end position="242"/>
    </location>
</feature>
<evidence type="ECO:0000256" key="5">
    <source>
        <dbReference type="PROSITE-ProRule" id="PRU00354"/>
    </source>
</evidence>
<dbReference type="InterPro" id="IPR030374">
    <property type="entry name" value="PABS"/>
</dbReference>
<evidence type="ECO:0000313" key="7">
    <source>
        <dbReference type="EMBL" id="KGG20575.1"/>
    </source>
</evidence>
<dbReference type="GO" id="GO:0004766">
    <property type="term" value="F:spermidine synthase activity"/>
    <property type="evidence" value="ECO:0007669"/>
    <property type="project" value="UniProtKB-UniRule"/>
</dbReference>
<dbReference type="Gene3D" id="2.30.140.10">
    <property type="entry name" value="Spermidine synthase, tetramerisation domain"/>
    <property type="match status" value="1"/>
</dbReference>
<dbReference type="EC" id="2.5.1.16" evidence="4"/>
<dbReference type="SUPFAM" id="SSF53335">
    <property type="entry name" value="S-adenosyl-L-methionine-dependent methyltransferases"/>
    <property type="match status" value="1"/>
</dbReference>
<comment type="catalytic activity">
    <reaction evidence="4">
        <text>S-adenosyl 3-(methylsulfanyl)propylamine + putrescine = S-methyl-5'-thioadenosine + spermidine + H(+)</text>
        <dbReference type="Rhea" id="RHEA:12721"/>
        <dbReference type="ChEBI" id="CHEBI:15378"/>
        <dbReference type="ChEBI" id="CHEBI:17509"/>
        <dbReference type="ChEBI" id="CHEBI:57443"/>
        <dbReference type="ChEBI" id="CHEBI:57834"/>
        <dbReference type="ChEBI" id="CHEBI:326268"/>
        <dbReference type="EC" id="2.5.1.16"/>
    </reaction>
</comment>
<keyword evidence="2 4" id="KW-0808">Transferase</keyword>
<proteinExistence type="inferred from homology"/>
<evidence type="ECO:0000256" key="2">
    <source>
        <dbReference type="ARBA" id="ARBA00022679"/>
    </source>
</evidence>
<reference evidence="8" key="1">
    <citation type="journal article" date="2014" name="Sci. Data">
        <title>Genomes of diverse isolates of the marine cyanobacterium Prochlorococcus.</title>
        <authorList>
            <person name="Biller S."/>
            <person name="Berube P."/>
            <person name="Thompson J."/>
            <person name="Kelly L."/>
            <person name="Roggensack S."/>
            <person name="Awad L."/>
            <person name="Roache-Johnson K."/>
            <person name="Ding H."/>
            <person name="Giovannoni S.J."/>
            <person name="Moore L.R."/>
            <person name="Chisholm S.W."/>
        </authorList>
    </citation>
    <scope>NUCLEOTIDE SEQUENCE [LARGE SCALE GENOMIC DNA]</scope>
    <source>
        <strain evidence="8">PAC1</strain>
    </source>
</reference>
<accession>A0A0A2C6T1</accession>
<dbReference type="InterPro" id="IPR001045">
    <property type="entry name" value="Spermi_synthase"/>
</dbReference>
<evidence type="ECO:0000256" key="1">
    <source>
        <dbReference type="ARBA" id="ARBA00007867"/>
    </source>
</evidence>
<dbReference type="InterPro" id="IPR029063">
    <property type="entry name" value="SAM-dependent_MTases_sf"/>
</dbReference>
<dbReference type="HAMAP" id="MF_00198">
    <property type="entry name" value="Spermidine_synth"/>
    <property type="match status" value="1"/>
</dbReference>
<organism evidence="7 8">
    <name type="scientific">Prochlorococcus marinus str. PAC1</name>
    <dbReference type="NCBI Taxonomy" id="59924"/>
    <lineage>
        <taxon>Bacteria</taxon>
        <taxon>Bacillati</taxon>
        <taxon>Cyanobacteriota</taxon>
        <taxon>Cyanophyceae</taxon>
        <taxon>Synechococcales</taxon>
        <taxon>Prochlorococcaceae</taxon>
        <taxon>Prochlorococcus</taxon>
    </lineage>
</organism>
<feature type="binding site" evidence="4">
    <location>
        <position position="67"/>
    </location>
    <ligand>
        <name>spermidine</name>
        <dbReference type="ChEBI" id="CHEBI:57834"/>
    </ligand>
</feature>
<dbReference type="PANTHER" id="PTHR11558">
    <property type="entry name" value="SPERMIDINE/SPERMINE SYNTHASE"/>
    <property type="match status" value="1"/>
</dbReference>
<dbReference type="PROSITE" id="PS01330">
    <property type="entry name" value="PABS_1"/>
    <property type="match status" value="1"/>
</dbReference>
<comment type="function">
    <text evidence="4">Catalyzes the irreversible transfer of a propylamine group from the amino donor S-adenosylmethioninamine (decarboxy-AdoMet) to putrescine (1,4-diaminobutane) to yield spermidine.</text>
</comment>
<dbReference type="PROSITE" id="PS51006">
    <property type="entry name" value="PABS_2"/>
    <property type="match status" value="1"/>
</dbReference>
<name>A0A0A2C6T1_PROMR</name>
<dbReference type="EMBL" id="JNAX01000011">
    <property type="protein sequence ID" value="KGG20575.1"/>
    <property type="molecule type" value="Genomic_DNA"/>
</dbReference>
<comment type="caution">
    <text evidence="4">Lacks conserved residue(s) required for the propagation of feature annotation.</text>
</comment>
<dbReference type="Pfam" id="PF17284">
    <property type="entry name" value="Spermine_synt_N"/>
    <property type="match status" value="1"/>
</dbReference>